<feature type="region of interest" description="Disordered" evidence="1">
    <location>
        <begin position="1"/>
        <end position="21"/>
    </location>
</feature>
<protein>
    <submittedName>
        <fullName evidence="2">Uncharacterized protein</fullName>
    </submittedName>
</protein>
<organism evidence="2 3">
    <name type="scientific">Penicillium solitum</name>
    <dbReference type="NCBI Taxonomy" id="60172"/>
    <lineage>
        <taxon>Eukaryota</taxon>
        <taxon>Fungi</taxon>
        <taxon>Dikarya</taxon>
        <taxon>Ascomycota</taxon>
        <taxon>Pezizomycotina</taxon>
        <taxon>Eurotiomycetes</taxon>
        <taxon>Eurotiomycetidae</taxon>
        <taxon>Eurotiales</taxon>
        <taxon>Aspergillaceae</taxon>
        <taxon>Penicillium</taxon>
    </lineage>
</organism>
<gene>
    <name evidence="2" type="ORF">PENSOL_c028G07105</name>
</gene>
<feature type="region of interest" description="Disordered" evidence="1">
    <location>
        <begin position="207"/>
        <end position="301"/>
    </location>
</feature>
<proteinExistence type="predicted"/>
<dbReference type="AlphaFoldDB" id="A0A1V6QYC9"/>
<comment type="caution">
    <text evidence="2">The sequence shown here is derived from an EMBL/GenBank/DDBJ whole genome shotgun (WGS) entry which is preliminary data.</text>
</comment>
<reference evidence="3" key="1">
    <citation type="journal article" date="2017" name="Nat. Microbiol.">
        <title>Global analysis of biosynthetic gene clusters reveals vast potential of secondary metabolite production in Penicillium species.</title>
        <authorList>
            <person name="Nielsen J.C."/>
            <person name="Grijseels S."/>
            <person name="Prigent S."/>
            <person name="Ji B."/>
            <person name="Dainat J."/>
            <person name="Nielsen K.F."/>
            <person name="Frisvad J.C."/>
            <person name="Workman M."/>
            <person name="Nielsen J."/>
        </authorList>
    </citation>
    <scope>NUCLEOTIDE SEQUENCE [LARGE SCALE GENOMIC DNA]</scope>
    <source>
        <strain evidence="3">IBT 29525</strain>
    </source>
</reference>
<feature type="compositionally biased region" description="Polar residues" evidence="1">
    <location>
        <begin position="448"/>
        <end position="464"/>
    </location>
</feature>
<dbReference type="EMBL" id="MDYO01000028">
    <property type="protein sequence ID" value="OQD94077.1"/>
    <property type="molecule type" value="Genomic_DNA"/>
</dbReference>
<name>A0A1V6QYC9_9EURO</name>
<accession>A0A1V6QYC9</accession>
<feature type="compositionally biased region" description="Polar residues" evidence="1">
    <location>
        <begin position="376"/>
        <end position="387"/>
    </location>
</feature>
<feature type="region of interest" description="Disordered" evidence="1">
    <location>
        <begin position="699"/>
        <end position="737"/>
    </location>
</feature>
<evidence type="ECO:0000313" key="2">
    <source>
        <dbReference type="EMBL" id="OQD94077.1"/>
    </source>
</evidence>
<sequence length="786" mass="85633">MSSSAAISIRKSGPRVIRPPSSQLVTTQASNRSIWRCARDGQRDKTERISRRFDRYQRYPLYNQRKPQTCRDRNATPNDTHSSWSWTAWLSQSSFSDLPADRKRRLWNSDLGQTHKRMELLKKYIEADPYRAVFGRRLDPFQNFGKNDTSLNGFLQSLTSLEKPRNVRPGVDKRQKRTDANHVGLQYDPISGRMVPIPPPTVLESSKLEAETNSHKVVDCPPGTEVDAKVAHSPSLAEDGQFQPGNTELSPEALSSAQSTIDCPPGSELDAHFTSTSTSQDAQDRLQDPQETKRKPSVNIDCAPGSELEALFVSESIPSAKPQPDTSKVNGNANRLNLDAGLTAGTNVECPPGSELEAKLICDSPSGSVKSSPSGLETQAPSNQTGISIDYPPGSEANAKLSSDLRSLRFEPDGPVHQTTDTAAMTGAQESLECSPGSEIEAHILSESESASQDIAQSEAQTSVDCPPGSELEAKFICNKASIEENQSQPEVPTGPDAFRIANNVVDCTPGNELEAKFISKVASAEAPNENEDLSAVDASEIRSRYTPLESKMKANPLDFDASEDRVGDFILESQNLPTEKGEQPAASQTLSPKFHILALDTSTSQVSVAHTDSFFGVDGDSRPSEILSRLHNPAKFLPYFEKMQEGGYEIATGGGNILVFRKTQSTSRHTLSNAARDEEPEIHAEIAQHLRHDSMDPAATYAGAPWQPTSEPPSATQSSSPKSEPTTKSESSFRKTGRRMLIAGTATAATCYAIGVMTEFFRTGGNDGRGIDGFTVFESDRRRRE</sequence>
<evidence type="ECO:0000313" key="3">
    <source>
        <dbReference type="Proteomes" id="UP000191612"/>
    </source>
</evidence>
<feature type="region of interest" description="Disordered" evidence="1">
    <location>
        <begin position="448"/>
        <end position="468"/>
    </location>
</feature>
<feature type="region of interest" description="Disordered" evidence="1">
    <location>
        <begin position="364"/>
        <end position="398"/>
    </location>
</feature>
<evidence type="ECO:0000256" key="1">
    <source>
        <dbReference type="SAM" id="MobiDB-lite"/>
    </source>
</evidence>
<keyword evidence="3" id="KW-1185">Reference proteome</keyword>
<feature type="compositionally biased region" description="Basic and acidic residues" evidence="1">
    <location>
        <begin position="207"/>
        <end position="218"/>
    </location>
</feature>
<feature type="compositionally biased region" description="Low complexity" evidence="1">
    <location>
        <begin position="364"/>
        <end position="375"/>
    </location>
</feature>
<feature type="compositionally biased region" description="Polar residues" evidence="1">
    <location>
        <begin position="708"/>
        <end position="718"/>
    </location>
</feature>
<dbReference type="STRING" id="60172.A0A1V6QYC9"/>
<feature type="compositionally biased region" description="Polar residues" evidence="1">
    <location>
        <begin position="243"/>
        <end position="261"/>
    </location>
</feature>
<dbReference type="Proteomes" id="UP000191612">
    <property type="component" value="Unassembled WGS sequence"/>
</dbReference>
<feature type="compositionally biased region" description="Basic and acidic residues" evidence="1">
    <location>
        <begin position="282"/>
        <end position="294"/>
    </location>
</feature>